<name>A0A402CRH6_9BACT</name>
<keyword evidence="2" id="KW-1185">Reference proteome</keyword>
<evidence type="ECO:0000313" key="1">
    <source>
        <dbReference type="EMBL" id="BDI28010.1"/>
    </source>
</evidence>
<dbReference type="Pfam" id="PF01381">
    <property type="entry name" value="HTH_3"/>
    <property type="match status" value="1"/>
</dbReference>
<dbReference type="KEGG" id="ccot:CCAX7_000610"/>
<dbReference type="InterPro" id="IPR001387">
    <property type="entry name" value="Cro/C1-type_HTH"/>
</dbReference>
<dbReference type="EMBL" id="AP025739">
    <property type="protein sequence ID" value="BDI28010.1"/>
    <property type="molecule type" value="Genomic_DNA"/>
</dbReference>
<accession>A0A402CRH6</accession>
<dbReference type="PROSITE" id="PS50943">
    <property type="entry name" value="HTH_CROC1"/>
    <property type="match status" value="1"/>
</dbReference>
<protein>
    <submittedName>
        <fullName evidence="1">Uncharacterized protein</fullName>
    </submittedName>
</protein>
<gene>
    <name evidence="1" type="ORF">CCAX7_000610</name>
</gene>
<reference evidence="1 2" key="1">
    <citation type="journal article" date="2019" name="Int. J. Syst. Evol. Microbiol.">
        <title>Capsulimonas corticalis gen. nov., sp. nov., an aerobic capsulated bacterium, of a novel bacterial order, Capsulimonadales ord. nov., of the class Armatimonadia of the phylum Armatimonadetes.</title>
        <authorList>
            <person name="Li J."/>
            <person name="Kudo C."/>
            <person name="Tonouchi A."/>
        </authorList>
    </citation>
    <scope>NUCLEOTIDE SEQUENCE [LARGE SCALE GENOMIC DNA]</scope>
    <source>
        <strain evidence="1 2">AX-7</strain>
    </source>
</reference>
<dbReference type="RefSeq" id="WP_165863977.1">
    <property type="nucleotide sequence ID" value="NZ_AP025739.1"/>
</dbReference>
<dbReference type="InterPro" id="IPR010982">
    <property type="entry name" value="Lambda_DNA-bd_dom_sf"/>
</dbReference>
<proteinExistence type="predicted"/>
<dbReference type="Proteomes" id="UP000287394">
    <property type="component" value="Chromosome"/>
</dbReference>
<dbReference type="GO" id="GO:0003677">
    <property type="term" value="F:DNA binding"/>
    <property type="evidence" value="ECO:0007669"/>
    <property type="project" value="InterPro"/>
</dbReference>
<dbReference type="SUPFAM" id="SSF47413">
    <property type="entry name" value="lambda repressor-like DNA-binding domains"/>
    <property type="match status" value="1"/>
</dbReference>
<evidence type="ECO:0000313" key="2">
    <source>
        <dbReference type="Proteomes" id="UP000287394"/>
    </source>
</evidence>
<sequence length="88" mass="9720">MSQQETALGPEWCIEGQYTEGVLDSYDIAPKELASASGVHESTLSRFFNDRKPIKDKTLLKIGIALGRLAEQRDAKRKNQQAQSAAGR</sequence>
<dbReference type="CDD" id="cd00093">
    <property type="entry name" value="HTH_XRE"/>
    <property type="match status" value="1"/>
</dbReference>
<dbReference type="AlphaFoldDB" id="A0A402CRH6"/>
<organism evidence="1 2">
    <name type="scientific">Capsulimonas corticalis</name>
    <dbReference type="NCBI Taxonomy" id="2219043"/>
    <lineage>
        <taxon>Bacteria</taxon>
        <taxon>Bacillati</taxon>
        <taxon>Armatimonadota</taxon>
        <taxon>Armatimonadia</taxon>
        <taxon>Capsulimonadales</taxon>
        <taxon>Capsulimonadaceae</taxon>
        <taxon>Capsulimonas</taxon>
    </lineage>
</organism>
<dbReference type="Gene3D" id="1.10.260.40">
    <property type="entry name" value="lambda repressor-like DNA-binding domains"/>
    <property type="match status" value="1"/>
</dbReference>